<proteinExistence type="predicted"/>
<name>A0ABR1BY03_NECAM</name>
<protein>
    <submittedName>
        <fullName evidence="2">Uncharacterized protein</fullName>
    </submittedName>
</protein>
<reference evidence="2 3" key="1">
    <citation type="submission" date="2023-08" db="EMBL/GenBank/DDBJ databases">
        <title>A Necator americanus chromosomal reference genome.</title>
        <authorList>
            <person name="Ilik V."/>
            <person name="Petrzelkova K.J."/>
            <person name="Pardy F."/>
            <person name="Fuh T."/>
            <person name="Niatou-Singa F.S."/>
            <person name="Gouil Q."/>
            <person name="Baker L."/>
            <person name="Ritchie M.E."/>
            <person name="Jex A.R."/>
            <person name="Gazzola D."/>
            <person name="Li H."/>
            <person name="Toshio Fujiwara R."/>
            <person name="Zhan B."/>
            <person name="Aroian R.V."/>
            <person name="Pafco B."/>
            <person name="Schwarz E.M."/>
        </authorList>
    </citation>
    <scope>NUCLEOTIDE SEQUENCE [LARGE SCALE GENOMIC DNA]</scope>
    <source>
        <strain evidence="2 3">Aroian</strain>
        <tissue evidence="2">Whole animal</tissue>
    </source>
</reference>
<dbReference type="EMBL" id="JAVFWL010000001">
    <property type="protein sequence ID" value="KAK6730253.1"/>
    <property type="molecule type" value="Genomic_DNA"/>
</dbReference>
<organism evidence="2 3">
    <name type="scientific">Necator americanus</name>
    <name type="common">Human hookworm</name>
    <dbReference type="NCBI Taxonomy" id="51031"/>
    <lineage>
        <taxon>Eukaryota</taxon>
        <taxon>Metazoa</taxon>
        <taxon>Ecdysozoa</taxon>
        <taxon>Nematoda</taxon>
        <taxon>Chromadorea</taxon>
        <taxon>Rhabditida</taxon>
        <taxon>Rhabditina</taxon>
        <taxon>Rhabditomorpha</taxon>
        <taxon>Strongyloidea</taxon>
        <taxon>Ancylostomatidae</taxon>
        <taxon>Bunostominae</taxon>
        <taxon>Necator</taxon>
    </lineage>
</organism>
<evidence type="ECO:0000313" key="2">
    <source>
        <dbReference type="EMBL" id="KAK6730253.1"/>
    </source>
</evidence>
<keyword evidence="1" id="KW-1133">Transmembrane helix</keyword>
<feature type="transmembrane region" description="Helical" evidence="1">
    <location>
        <begin position="22"/>
        <end position="44"/>
    </location>
</feature>
<evidence type="ECO:0000256" key="1">
    <source>
        <dbReference type="SAM" id="Phobius"/>
    </source>
</evidence>
<keyword evidence="1" id="KW-0472">Membrane</keyword>
<evidence type="ECO:0000313" key="3">
    <source>
        <dbReference type="Proteomes" id="UP001303046"/>
    </source>
</evidence>
<dbReference type="Proteomes" id="UP001303046">
    <property type="component" value="Unassembled WGS sequence"/>
</dbReference>
<sequence length="98" mass="11044">MATATPLHGIPEPFELLESQKQLAVCAAVAIIIGALLVICAETFERMRARSQQKEALEVRDRMIIPPRCDAKSKDMGLTQVQSWRDYFTRDEPFVPTP</sequence>
<accession>A0ABR1BY03</accession>
<comment type="caution">
    <text evidence="2">The sequence shown here is derived from an EMBL/GenBank/DDBJ whole genome shotgun (WGS) entry which is preliminary data.</text>
</comment>
<keyword evidence="1" id="KW-0812">Transmembrane</keyword>
<keyword evidence="3" id="KW-1185">Reference proteome</keyword>
<gene>
    <name evidence="2" type="primary">Necator_chrI.g3116</name>
    <name evidence="2" type="ORF">RB195_006987</name>
</gene>